<dbReference type="Proteomes" id="UP000294802">
    <property type="component" value="Unassembled WGS sequence"/>
</dbReference>
<dbReference type="SUPFAM" id="SSF51182">
    <property type="entry name" value="RmlC-like cupins"/>
    <property type="match status" value="1"/>
</dbReference>
<dbReference type="InterPro" id="IPR001387">
    <property type="entry name" value="Cro/C1-type_HTH"/>
</dbReference>
<comment type="caution">
    <text evidence="3">The sequence shown here is derived from an EMBL/GenBank/DDBJ whole genome shotgun (WGS) entry which is preliminary data.</text>
</comment>
<gene>
    <name evidence="3" type="ORF">ERX29_05035</name>
</gene>
<dbReference type="InterPro" id="IPR011051">
    <property type="entry name" value="RmlC_Cupin_sf"/>
</dbReference>
<dbReference type="Pfam" id="PF12844">
    <property type="entry name" value="HTH_19"/>
    <property type="match status" value="1"/>
</dbReference>
<dbReference type="EMBL" id="SCWB01000007">
    <property type="protein sequence ID" value="TDM11960.1"/>
    <property type="molecule type" value="Genomic_DNA"/>
</dbReference>
<dbReference type="PROSITE" id="PS50943">
    <property type="entry name" value="HTH_CROC1"/>
    <property type="match status" value="1"/>
</dbReference>
<reference evidence="3 4" key="1">
    <citation type="submission" date="2019-01" db="EMBL/GenBank/DDBJ databases">
        <title>Draft genome sequences of the type strains of six Macrococcus species.</title>
        <authorList>
            <person name="Mazhar S."/>
            <person name="Altermann E."/>
            <person name="Hill C."/>
            <person name="Mcauliffe O."/>
        </authorList>
    </citation>
    <scope>NUCLEOTIDE SEQUENCE [LARGE SCALE GENOMIC DNA]</scope>
    <source>
        <strain evidence="3 4">CCM4815</strain>
    </source>
</reference>
<proteinExistence type="predicted"/>
<dbReference type="GO" id="GO:0003677">
    <property type="term" value="F:DNA binding"/>
    <property type="evidence" value="ECO:0007669"/>
    <property type="project" value="UniProtKB-KW"/>
</dbReference>
<dbReference type="OrthoDB" id="34624at2"/>
<dbReference type="AlphaFoldDB" id="A0A4R6BUH0"/>
<dbReference type="GO" id="GO:0005829">
    <property type="term" value="C:cytosol"/>
    <property type="evidence" value="ECO:0007669"/>
    <property type="project" value="TreeGrafter"/>
</dbReference>
<accession>A0A4R6BUH0</accession>
<evidence type="ECO:0000259" key="2">
    <source>
        <dbReference type="PROSITE" id="PS50943"/>
    </source>
</evidence>
<name>A0A4R6BUH0_9STAP</name>
<evidence type="ECO:0000313" key="4">
    <source>
        <dbReference type="Proteomes" id="UP000294802"/>
    </source>
</evidence>
<feature type="domain" description="HTH cro/C1-type" evidence="2">
    <location>
        <begin position="7"/>
        <end position="61"/>
    </location>
</feature>
<dbReference type="InterPro" id="IPR010982">
    <property type="entry name" value="Lambda_DNA-bd_dom_sf"/>
</dbReference>
<dbReference type="Gene3D" id="1.10.260.40">
    <property type="entry name" value="lambda repressor-like DNA-binding domains"/>
    <property type="match status" value="1"/>
</dbReference>
<evidence type="ECO:0000256" key="1">
    <source>
        <dbReference type="ARBA" id="ARBA00023125"/>
    </source>
</evidence>
<dbReference type="Pfam" id="PF07883">
    <property type="entry name" value="Cupin_2"/>
    <property type="match status" value="1"/>
</dbReference>
<dbReference type="GO" id="GO:0003700">
    <property type="term" value="F:DNA-binding transcription factor activity"/>
    <property type="evidence" value="ECO:0007669"/>
    <property type="project" value="TreeGrafter"/>
</dbReference>
<dbReference type="InterPro" id="IPR050807">
    <property type="entry name" value="TransReg_Diox_bact_type"/>
</dbReference>
<protein>
    <submittedName>
        <fullName evidence="3">Cupin domain-containing protein</fullName>
    </submittedName>
</protein>
<dbReference type="SUPFAM" id="SSF47413">
    <property type="entry name" value="lambda repressor-like DNA-binding domains"/>
    <property type="match status" value="1"/>
</dbReference>
<dbReference type="CDD" id="cd02209">
    <property type="entry name" value="cupin_XRE_C"/>
    <property type="match status" value="1"/>
</dbReference>
<dbReference type="InterPro" id="IPR013096">
    <property type="entry name" value="Cupin_2"/>
</dbReference>
<dbReference type="PANTHER" id="PTHR46797">
    <property type="entry name" value="HTH-TYPE TRANSCRIPTIONAL REGULATOR"/>
    <property type="match status" value="1"/>
</dbReference>
<keyword evidence="1" id="KW-0238">DNA-binding</keyword>
<organism evidence="3 4">
    <name type="scientific">Macrococcus lamae</name>
    <dbReference type="NCBI Taxonomy" id="198484"/>
    <lineage>
        <taxon>Bacteria</taxon>
        <taxon>Bacillati</taxon>
        <taxon>Bacillota</taxon>
        <taxon>Bacilli</taxon>
        <taxon>Bacillales</taxon>
        <taxon>Staphylococcaceae</taxon>
        <taxon>Macrococcus</taxon>
    </lineage>
</organism>
<keyword evidence="4" id="KW-1185">Reference proteome</keyword>
<sequence length="169" mass="19379">MTLGERIRLLRKERKLTLKYVSNETNLSIAFLSQLETNKCNATMATLRKIADVLNIHPSLFFEYDEPQNELTSSTADFDYLNLSNNVDAIFTPLKVIIKPGSNINETVTHSGHEFVYCLSGILTLIVSDQQYQLSPGQSYLYDAELPHYWFNHTNELVEFLVVNETKKN</sequence>
<dbReference type="InterPro" id="IPR014710">
    <property type="entry name" value="RmlC-like_jellyroll"/>
</dbReference>
<dbReference type="CDD" id="cd00093">
    <property type="entry name" value="HTH_XRE"/>
    <property type="match status" value="1"/>
</dbReference>
<dbReference type="SMART" id="SM00530">
    <property type="entry name" value="HTH_XRE"/>
    <property type="match status" value="1"/>
</dbReference>
<dbReference type="PANTHER" id="PTHR46797:SF25">
    <property type="entry name" value="TRANSCRIPTIONAL REGULATOR"/>
    <property type="match status" value="1"/>
</dbReference>
<dbReference type="RefSeq" id="WP_133443610.1">
    <property type="nucleotide sequence ID" value="NZ_SCWB01000007.1"/>
</dbReference>
<evidence type="ECO:0000313" key="3">
    <source>
        <dbReference type="EMBL" id="TDM11960.1"/>
    </source>
</evidence>
<dbReference type="Gene3D" id="2.60.120.10">
    <property type="entry name" value="Jelly Rolls"/>
    <property type="match status" value="1"/>
</dbReference>